<comment type="caution">
    <text evidence="5">The sequence shown here is derived from an EMBL/GenBank/DDBJ whole genome shotgun (WGS) entry which is preliminary data.</text>
</comment>
<accession>A0ABU4Y5U9</accession>
<gene>
    <name evidence="5" type="ORF">RFN28_28260</name>
</gene>
<name>A0ABU4Y5U9_9HYPH</name>
<keyword evidence="3" id="KW-0804">Transcription</keyword>
<sequence>MNEEEIFAMLNNALHCDPLPEPAKHLHDGGATRWCVVQTHQHSESLAERHLLSQNFRTYLPKRKRTVRHARSVKTVFSAYFDSYLFVSLALHQQSWYPINSTVGVRKLVMSQGLPVPAPHGVVESLMSATDDDGVLHPDILLRSGQRIRVIDGPFADQLGILDHVGKSGAVRILLDIMNRSIPITIDRDKLAVFSQN</sequence>
<dbReference type="Proteomes" id="UP001287059">
    <property type="component" value="Unassembled WGS sequence"/>
</dbReference>
<dbReference type="EMBL" id="JAVIIW010000047">
    <property type="protein sequence ID" value="MDX8482322.1"/>
    <property type="molecule type" value="Genomic_DNA"/>
</dbReference>
<evidence type="ECO:0000313" key="6">
    <source>
        <dbReference type="Proteomes" id="UP001287059"/>
    </source>
</evidence>
<evidence type="ECO:0000313" key="5">
    <source>
        <dbReference type="EMBL" id="MDX8482322.1"/>
    </source>
</evidence>
<dbReference type="RefSeq" id="WP_320290421.1">
    <property type="nucleotide sequence ID" value="NZ_JAVIIW010000047.1"/>
</dbReference>
<reference evidence="5 6" key="1">
    <citation type="submission" date="2023-08" db="EMBL/GenBank/DDBJ databases">
        <title>Implementing the SeqCode for naming new Mesorhizobium species isolated from Vachellia karroo root nodules.</title>
        <authorList>
            <person name="Van Lill M."/>
        </authorList>
    </citation>
    <scope>NUCLEOTIDE SEQUENCE [LARGE SCALE GENOMIC DNA]</scope>
    <source>
        <strain evidence="5 6">VK24D</strain>
    </source>
</reference>
<proteinExistence type="predicted"/>
<keyword evidence="1" id="KW-0889">Transcription antitermination</keyword>
<evidence type="ECO:0000256" key="2">
    <source>
        <dbReference type="ARBA" id="ARBA00023015"/>
    </source>
</evidence>
<dbReference type="Pfam" id="PF02357">
    <property type="entry name" value="NusG"/>
    <property type="match status" value="1"/>
</dbReference>
<keyword evidence="2" id="KW-0805">Transcription regulation</keyword>
<keyword evidence="6" id="KW-1185">Reference proteome</keyword>
<evidence type="ECO:0000259" key="4">
    <source>
        <dbReference type="Pfam" id="PF02357"/>
    </source>
</evidence>
<feature type="domain" description="NusG-like N-terminal" evidence="4">
    <location>
        <begin position="33"/>
        <end position="126"/>
    </location>
</feature>
<dbReference type="InterPro" id="IPR036735">
    <property type="entry name" value="NGN_dom_sf"/>
</dbReference>
<dbReference type="PANTHER" id="PTHR30265:SF4">
    <property type="entry name" value="KOW MOTIF FAMILY PROTEIN, EXPRESSED"/>
    <property type="match status" value="1"/>
</dbReference>
<evidence type="ECO:0000256" key="1">
    <source>
        <dbReference type="ARBA" id="ARBA00022814"/>
    </source>
</evidence>
<dbReference type="InterPro" id="IPR006645">
    <property type="entry name" value="NGN-like_dom"/>
</dbReference>
<dbReference type="SUPFAM" id="SSF82679">
    <property type="entry name" value="N-utilization substance G protein NusG, N-terminal domain"/>
    <property type="match status" value="1"/>
</dbReference>
<dbReference type="InterPro" id="IPR008991">
    <property type="entry name" value="Translation_prot_SH3-like_sf"/>
</dbReference>
<protein>
    <submittedName>
        <fullName evidence="5">Transcription termination/antitermination NusG family protein</fullName>
    </submittedName>
</protein>
<dbReference type="PANTHER" id="PTHR30265">
    <property type="entry name" value="RHO-INTERACTING TRANSCRIPTION TERMINATION FACTOR NUSG"/>
    <property type="match status" value="1"/>
</dbReference>
<organism evidence="5 6">
    <name type="scientific">Mesorhizobium album</name>
    <dbReference type="NCBI Taxonomy" id="3072314"/>
    <lineage>
        <taxon>Bacteria</taxon>
        <taxon>Pseudomonadati</taxon>
        <taxon>Pseudomonadota</taxon>
        <taxon>Alphaproteobacteria</taxon>
        <taxon>Hyphomicrobiales</taxon>
        <taxon>Phyllobacteriaceae</taxon>
        <taxon>Mesorhizobium</taxon>
    </lineage>
</organism>
<dbReference type="Gene3D" id="3.30.70.940">
    <property type="entry name" value="NusG, N-terminal domain"/>
    <property type="match status" value="1"/>
</dbReference>
<evidence type="ECO:0000256" key="3">
    <source>
        <dbReference type="ARBA" id="ARBA00023163"/>
    </source>
</evidence>
<dbReference type="CDD" id="cd06091">
    <property type="entry name" value="KOW_NusG"/>
    <property type="match status" value="1"/>
</dbReference>
<dbReference type="InterPro" id="IPR043425">
    <property type="entry name" value="NusG-like"/>
</dbReference>
<dbReference type="SUPFAM" id="SSF50104">
    <property type="entry name" value="Translation proteins SH3-like domain"/>
    <property type="match status" value="1"/>
</dbReference>